<evidence type="ECO:0000313" key="2">
    <source>
        <dbReference type="Proteomes" id="UP000260793"/>
    </source>
</evidence>
<dbReference type="Proteomes" id="UP000260793">
    <property type="component" value="Unassembled WGS sequence"/>
</dbReference>
<dbReference type="AlphaFoldDB" id="A0A3E4LHF0"/>
<reference evidence="1 2" key="1">
    <citation type="submission" date="2018-08" db="EMBL/GenBank/DDBJ databases">
        <title>A genome reference for cultivated species of the human gut microbiota.</title>
        <authorList>
            <person name="Zou Y."/>
            <person name="Xue W."/>
            <person name="Luo G."/>
        </authorList>
    </citation>
    <scope>NUCLEOTIDE SEQUENCE [LARGE SCALE GENOMIC DNA]</scope>
    <source>
        <strain evidence="1 2">TF11-7</strain>
    </source>
</reference>
<accession>A0A3E4LHF0</accession>
<sequence length="66" mass="8050">MKSKKSAEDVWRFQKRKWKRKILFNSHYCRNVKKKKSRINRKLKETFYRNPGYFLAGVRVLGQSEG</sequence>
<organism evidence="1 2">
    <name type="scientific">[Ruminococcus] lactaris</name>
    <dbReference type="NCBI Taxonomy" id="46228"/>
    <lineage>
        <taxon>Bacteria</taxon>
        <taxon>Bacillati</taxon>
        <taxon>Bacillota</taxon>
        <taxon>Clostridia</taxon>
        <taxon>Lachnospirales</taxon>
        <taxon>Lachnospiraceae</taxon>
        <taxon>Mediterraneibacter</taxon>
    </lineage>
</organism>
<proteinExistence type="predicted"/>
<protein>
    <submittedName>
        <fullName evidence="1">Uncharacterized protein</fullName>
    </submittedName>
</protein>
<evidence type="ECO:0000313" key="1">
    <source>
        <dbReference type="EMBL" id="RGK36575.1"/>
    </source>
</evidence>
<comment type="caution">
    <text evidence="1">The sequence shown here is derived from an EMBL/GenBank/DDBJ whole genome shotgun (WGS) entry which is preliminary data.</text>
</comment>
<dbReference type="EMBL" id="QSQN01000060">
    <property type="protein sequence ID" value="RGK36575.1"/>
    <property type="molecule type" value="Genomic_DNA"/>
</dbReference>
<gene>
    <name evidence="1" type="ORF">DXD17_14215</name>
</gene>
<name>A0A3E4LHF0_9FIRM</name>